<feature type="compositionally biased region" description="Pro residues" evidence="2">
    <location>
        <begin position="625"/>
        <end position="640"/>
    </location>
</feature>
<feature type="compositionally biased region" description="Low complexity" evidence="2">
    <location>
        <begin position="653"/>
        <end position="666"/>
    </location>
</feature>
<feature type="region of interest" description="Disordered" evidence="2">
    <location>
        <begin position="210"/>
        <end position="699"/>
    </location>
</feature>
<dbReference type="SUPFAM" id="SSF57667">
    <property type="entry name" value="beta-beta-alpha zinc fingers"/>
    <property type="match status" value="1"/>
</dbReference>
<dbReference type="PROSITE" id="PS50157">
    <property type="entry name" value="ZINC_FINGER_C2H2_2"/>
    <property type="match status" value="2"/>
</dbReference>
<dbReference type="KEGG" id="pmrn:116953538"/>
<feature type="compositionally biased region" description="Low complexity" evidence="2">
    <location>
        <begin position="252"/>
        <end position="261"/>
    </location>
</feature>
<keyword evidence="4" id="KW-1185">Reference proteome</keyword>
<proteinExistence type="predicted"/>
<feature type="compositionally biased region" description="Basic residues" evidence="2">
    <location>
        <begin position="282"/>
        <end position="291"/>
    </location>
</feature>
<dbReference type="Proteomes" id="UP001318040">
    <property type="component" value="Chromosome 52"/>
</dbReference>
<evidence type="ECO:0000256" key="1">
    <source>
        <dbReference type="PROSITE-ProRule" id="PRU00042"/>
    </source>
</evidence>
<feature type="compositionally biased region" description="Polar residues" evidence="2">
    <location>
        <begin position="605"/>
        <end position="614"/>
    </location>
</feature>
<keyword evidence="1" id="KW-0479">Metal-binding</keyword>
<dbReference type="PANTHER" id="PTHR21695">
    <property type="entry name" value="ZINC FINGER PROTEIN 414"/>
    <property type="match status" value="1"/>
</dbReference>
<sequence>MACALFEPLKEDSSFRWEEPLLEGYGSAKGKGKMVNFHADVHQSMKGKRFLCTADGNCDEAFDSIELLMGHMRVHHRPTRFFRCEKCEQKFNTNRSLFKHLHVCLNHDEPGSVFGRRNTRATTGTTAAPPASIMAAPASIMAAFPVTAAAAGADIAAVPCGAEDDPLGTTIDPSAEITATATDVATAPPVADTTAAPVGVAAALPSDVTVAPTDAASEERRAVDEMPDLTCERAGVPPTLPPPPPPSPPLGLPSGLPMPKLKSSEQHEMPHLKLGPGGASNARRKRKRRVGRQGGAVEAPAEEAPSPVAVLLRPEASAAPTLKRALPSEDAMENSQGRASAVSDGSTEGASAAPQHFAPPRLSRSSDESGEDSAPARTSLSKRKSKKVGGNAGKSTVTTAGSVAPPPAPPHGGEESGDDGVITAVSKVGKKKGAGRMGDLILPAGAPHLDSPCRPSLGEAESGTGVVARTSDPKGKKKATSGHPDTTSAAHGGGADGGDSGTAQAGPPKRRRKAVGRGSETRSRVAAAAGKGAGKASTKTLLLKLRTDRAAGEETRWIREEARGDGSSCPGPALPPLLASQERGAAAVARDDASDRGCGALAMASGNTGASGTESPVADCDDRTPPPPASSPPPPPPPACPVSAGCRGNTRVASTRAPTAPSAACAARRRRATSTSTAASARRANSGTQFVPWDKTTGH</sequence>
<evidence type="ECO:0000256" key="2">
    <source>
        <dbReference type="SAM" id="MobiDB-lite"/>
    </source>
</evidence>
<feature type="compositionally biased region" description="Gly residues" evidence="2">
    <location>
        <begin position="491"/>
        <end position="500"/>
    </location>
</feature>
<feature type="compositionally biased region" description="Low complexity" evidence="2">
    <location>
        <begin position="295"/>
        <end position="310"/>
    </location>
</feature>
<organism evidence="4 5">
    <name type="scientific">Petromyzon marinus</name>
    <name type="common">Sea lamprey</name>
    <dbReference type="NCBI Taxonomy" id="7757"/>
    <lineage>
        <taxon>Eukaryota</taxon>
        <taxon>Metazoa</taxon>
        <taxon>Chordata</taxon>
        <taxon>Craniata</taxon>
        <taxon>Vertebrata</taxon>
        <taxon>Cyclostomata</taxon>
        <taxon>Hyperoartia</taxon>
        <taxon>Petromyzontiformes</taxon>
        <taxon>Petromyzontidae</taxon>
        <taxon>Petromyzon</taxon>
    </lineage>
</organism>
<feature type="domain" description="C2H2-type" evidence="3">
    <location>
        <begin position="82"/>
        <end position="110"/>
    </location>
</feature>
<keyword evidence="1" id="KW-0862">Zinc</keyword>
<dbReference type="InterPro" id="IPR036236">
    <property type="entry name" value="Znf_C2H2_sf"/>
</dbReference>
<evidence type="ECO:0000259" key="3">
    <source>
        <dbReference type="PROSITE" id="PS50157"/>
    </source>
</evidence>
<evidence type="ECO:0000313" key="5">
    <source>
        <dbReference type="RefSeq" id="XP_032829718.1"/>
    </source>
</evidence>
<dbReference type="InterPro" id="IPR031799">
    <property type="entry name" value="Znf-C2H2_ribbon"/>
</dbReference>
<keyword evidence="1" id="KW-0863">Zinc-finger</keyword>
<feature type="compositionally biased region" description="Basic and acidic residues" evidence="2">
    <location>
        <begin position="262"/>
        <end position="271"/>
    </location>
</feature>
<gene>
    <name evidence="5" type="primary">LOC116953538</name>
</gene>
<dbReference type="Pfam" id="PF15909">
    <property type="entry name" value="zf-C2H2_8"/>
    <property type="match status" value="1"/>
</dbReference>
<dbReference type="AlphaFoldDB" id="A0AAJ7XDY3"/>
<dbReference type="PANTHER" id="PTHR21695:SF0">
    <property type="entry name" value="ZINC FINGER PROTEIN 414"/>
    <property type="match status" value="1"/>
</dbReference>
<protein>
    <submittedName>
        <fullName evidence="5">Verprolin-like</fullName>
    </submittedName>
</protein>
<feature type="domain" description="C2H2-type" evidence="3">
    <location>
        <begin position="50"/>
        <end position="75"/>
    </location>
</feature>
<reference evidence="5" key="1">
    <citation type="submission" date="2025-08" db="UniProtKB">
        <authorList>
            <consortium name="RefSeq"/>
        </authorList>
    </citation>
    <scope>IDENTIFICATION</scope>
    <source>
        <tissue evidence="5">Sperm</tissue>
    </source>
</reference>
<dbReference type="RefSeq" id="XP_032829718.1">
    <property type="nucleotide sequence ID" value="XM_032973827.1"/>
</dbReference>
<accession>A0AAJ7XDY3</accession>
<dbReference type="InterPro" id="IPR039882">
    <property type="entry name" value="ZN414"/>
</dbReference>
<dbReference type="Gene3D" id="3.30.160.60">
    <property type="entry name" value="Classic Zinc Finger"/>
    <property type="match status" value="1"/>
</dbReference>
<feature type="compositionally biased region" description="Pro residues" evidence="2">
    <location>
        <begin position="238"/>
        <end position="251"/>
    </location>
</feature>
<feature type="compositionally biased region" description="Low complexity" evidence="2">
    <location>
        <begin position="526"/>
        <end position="544"/>
    </location>
</feature>
<name>A0AAJ7XDY3_PETMA</name>
<feature type="compositionally biased region" description="Low complexity" evidence="2">
    <location>
        <begin position="673"/>
        <end position="684"/>
    </location>
</feature>
<dbReference type="GO" id="GO:0008270">
    <property type="term" value="F:zinc ion binding"/>
    <property type="evidence" value="ECO:0007669"/>
    <property type="project" value="UniProtKB-KW"/>
</dbReference>
<evidence type="ECO:0000313" key="4">
    <source>
        <dbReference type="Proteomes" id="UP001318040"/>
    </source>
</evidence>
<feature type="compositionally biased region" description="Basic and acidic residues" evidence="2">
    <location>
        <begin position="545"/>
        <end position="564"/>
    </location>
</feature>
<dbReference type="InterPro" id="IPR013087">
    <property type="entry name" value="Znf_C2H2_type"/>
</dbReference>
<feature type="compositionally biased region" description="Polar residues" evidence="2">
    <location>
        <begin position="333"/>
        <end position="349"/>
    </location>
</feature>